<dbReference type="AlphaFoldDB" id="A0A4S3TQT1"/>
<comment type="caution">
    <text evidence="2">The sequence shown here is derived from an EMBL/GenBank/DDBJ whole genome shotgun (WGS) entry which is preliminary data.</text>
</comment>
<proteinExistence type="predicted"/>
<accession>A0A4S3TQT1</accession>
<dbReference type="EMBL" id="RBZW01000003">
    <property type="protein sequence ID" value="THE66769.1"/>
    <property type="molecule type" value="Genomic_DNA"/>
</dbReference>
<dbReference type="Proteomes" id="UP000318864">
    <property type="component" value="Unassembled WGS sequence"/>
</dbReference>
<sequence>MTLASIVTASIVPFDPTIAIAGVASIFLALFVAFVTFLALAPVISETWTEQLHATPNDGPTLEADVGDAD</sequence>
<gene>
    <name evidence="2" type="ORF">D8Y22_01220</name>
</gene>
<organism evidence="2 3">
    <name type="scientific">Salinadaptatus halalkaliphilus</name>
    <dbReference type="NCBI Taxonomy" id="2419781"/>
    <lineage>
        <taxon>Archaea</taxon>
        <taxon>Methanobacteriati</taxon>
        <taxon>Methanobacteriota</taxon>
        <taxon>Stenosarchaea group</taxon>
        <taxon>Halobacteria</taxon>
        <taxon>Halobacteriales</taxon>
        <taxon>Natrialbaceae</taxon>
        <taxon>Salinadaptatus</taxon>
    </lineage>
</organism>
<keyword evidence="1" id="KW-1133">Transmembrane helix</keyword>
<reference evidence="2 3" key="1">
    <citation type="submission" date="2018-10" db="EMBL/GenBank/DDBJ databases">
        <title>Natronolimnobius sp. XQ-INN 246 isolated from Inner Mongolia Autonomous Region of China.</title>
        <authorList>
            <person name="Xue Q."/>
        </authorList>
    </citation>
    <scope>NUCLEOTIDE SEQUENCE [LARGE SCALE GENOMIC DNA]</scope>
    <source>
        <strain evidence="2 3">XQ-INN 246</strain>
    </source>
</reference>
<evidence type="ECO:0000313" key="2">
    <source>
        <dbReference type="EMBL" id="THE66769.1"/>
    </source>
</evidence>
<keyword evidence="3" id="KW-1185">Reference proteome</keyword>
<protein>
    <submittedName>
        <fullName evidence="2">Uncharacterized protein</fullName>
    </submittedName>
</protein>
<keyword evidence="1" id="KW-0472">Membrane</keyword>
<dbReference type="RefSeq" id="WP_141462726.1">
    <property type="nucleotide sequence ID" value="NZ_RBZW01000003.1"/>
</dbReference>
<feature type="transmembrane region" description="Helical" evidence="1">
    <location>
        <begin position="18"/>
        <end position="41"/>
    </location>
</feature>
<evidence type="ECO:0000256" key="1">
    <source>
        <dbReference type="SAM" id="Phobius"/>
    </source>
</evidence>
<name>A0A4S3TQT1_9EURY</name>
<evidence type="ECO:0000313" key="3">
    <source>
        <dbReference type="Proteomes" id="UP000318864"/>
    </source>
</evidence>
<keyword evidence="1" id="KW-0812">Transmembrane</keyword>